<dbReference type="AlphaFoldDB" id="A0A497Y9Q1"/>
<dbReference type="Pfam" id="PF20736">
    <property type="entry name" value="Glyco_hydro127M"/>
    <property type="match status" value="1"/>
</dbReference>
<evidence type="ECO:0000313" key="5">
    <source>
        <dbReference type="EMBL" id="RLJ79561.1"/>
    </source>
</evidence>
<dbReference type="RefSeq" id="WP_208529824.1">
    <property type="nucleotide sequence ID" value="NZ_RCCK01000010.1"/>
</dbReference>
<evidence type="ECO:0000259" key="4">
    <source>
        <dbReference type="Pfam" id="PF20736"/>
    </source>
</evidence>
<feature type="domain" description="Glycoside hydrolase GH146 substrate-binding" evidence="3">
    <location>
        <begin position="672"/>
        <end position="807"/>
    </location>
</feature>
<dbReference type="Pfam" id="PF16375">
    <property type="entry name" value="DUF4986"/>
    <property type="match status" value="1"/>
</dbReference>
<organism evidence="5 6">
    <name type="scientific">Pedobacter alluvionis</name>
    <dbReference type="NCBI Taxonomy" id="475253"/>
    <lineage>
        <taxon>Bacteria</taxon>
        <taxon>Pseudomonadati</taxon>
        <taxon>Bacteroidota</taxon>
        <taxon>Sphingobacteriia</taxon>
        <taxon>Sphingobacteriales</taxon>
        <taxon>Sphingobacteriaceae</taxon>
        <taxon>Pedobacter</taxon>
    </lineage>
</organism>
<dbReference type="InterPro" id="IPR008928">
    <property type="entry name" value="6-hairpin_glycosidase_sf"/>
</dbReference>
<dbReference type="Pfam" id="PF07944">
    <property type="entry name" value="Beta-AFase-like_GH127_cat"/>
    <property type="match status" value="1"/>
</dbReference>
<dbReference type="EMBL" id="RCCK01000010">
    <property type="protein sequence ID" value="RLJ79561.1"/>
    <property type="molecule type" value="Genomic_DNA"/>
</dbReference>
<dbReference type="Pfam" id="PF20620">
    <property type="entry name" value="DUF6805"/>
    <property type="match status" value="1"/>
</dbReference>
<proteinExistence type="predicted"/>
<reference evidence="5 6" key="1">
    <citation type="submission" date="2018-10" db="EMBL/GenBank/DDBJ databases">
        <title>Genomic Encyclopedia of Archaeal and Bacterial Type Strains, Phase II (KMG-II): from individual species to whole genera.</title>
        <authorList>
            <person name="Goeker M."/>
        </authorList>
    </citation>
    <scope>NUCLEOTIDE SEQUENCE [LARGE SCALE GENOMIC DNA]</scope>
    <source>
        <strain evidence="5 6">DSM 19624</strain>
    </source>
</reference>
<sequence length="813" mass="92235">MIITQFMIRKPKLSAVTRKHIFYLLGFMISWTANANGQDRLYANEFPLQSIRLLDGPFKHAQDLNLKTLLEYDVDRLLAPYLKQAGLKPKKSSYENWDGLDGHVGGHYLSALSTTYAATGDGECKKRLDYMIKELKACQLANAVNHPGWAIGYVGGVPNSAEIWSTFKTGDFKAFGKAWVPWYNVHKMFAGLRDAWLYSANEDAKKMFIGFCDWSIEITSKLSDKQMQSMLGTEQGGMNEVLADAYQITGNKKYLNAAMRFSHHQLLDPMSHREDNLNNKHANTQVPKAIGFQRIGELSHADNYKQAGLFFWETVSHNRTLALGGNSRREFFPSPASAPDFINDVEGPESCNTYNMLKLSEGLFRDQSFGKYMDFYEKALFNHILSAQHPVHGGYVYFTPARPRHYRVYSAPNKAMWCCVGSGMENYGKLGQVIYTHSKDSLFLNLFIASQLDWQKKGIKLAQKTSFPDAEKTRIEIEKGNADFTLMVRYPAWVKSGELKIRVNNKEVKSDADASSYVGIKRSWKKGDIVEIELPMHTSLEQLPNLPIYSAILHGPILLAAKTGTQDLKGLVADQSRWGHIASGEKLPVDQAPILIANGAEQVISSVVPEKGKPMEFSFANLKIINPAKLDLEPFYKIHDSRYMMYWMTLSQGQYKNYLDSLQTLEKVKLLLEKRTVDFVAPGEQQPEVDHQLLQSASQTGTFADQFWRSANNGGYFSYLLETRGETDLKISLKYWGAEWGKKVFDIYIDDKKLLTVDNSEKWNTSEFKTEEYAIPRELLSGKKNIRLRIQTSQGNTSSAVYYIRLLKNVGNK</sequence>
<dbReference type="InterPro" id="IPR049046">
    <property type="entry name" value="Beta-AFase-like_GH127_middle"/>
</dbReference>
<dbReference type="Proteomes" id="UP000273898">
    <property type="component" value="Unassembled WGS sequence"/>
</dbReference>
<evidence type="ECO:0000313" key="6">
    <source>
        <dbReference type="Proteomes" id="UP000273898"/>
    </source>
</evidence>
<dbReference type="PANTHER" id="PTHR31151">
    <property type="entry name" value="PROLINE-TRNA LIGASE (DUF1680)"/>
    <property type="match status" value="1"/>
</dbReference>
<comment type="caution">
    <text evidence="5">The sequence shown here is derived from an EMBL/GenBank/DDBJ whole genome shotgun (WGS) entry which is preliminary data.</text>
</comment>
<gene>
    <name evidence="5" type="ORF">BCL90_0264</name>
</gene>
<dbReference type="SUPFAM" id="SSF48208">
    <property type="entry name" value="Six-hairpin glycosidases"/>
    <property type="match status" value="1"/>
</dbReference>
<dbReference type="InterPro" id="IPR046544">
    <property type="entry name" value="GH146_SB_dom"/>
</dbReference>
<dbReference type="InterPro" id="IPR012878">
    <property type="entry name" value="Beta-AFase-like_GH127_cat"/>
</dbReference>
<dbReference type="GO" id="GO:0005975">
    <property type="term" value="P:carbohydrate metabolic process"/>
    <property type="evidence" value="ECO:0007669"/>
    <property type="project" value="InterPro"/>
</dbReference>
<feature type="domain" description="DUF4986" evidence="2">
    <location>
        <begin position="564"/>
        <end position="647"/>
    </location>
</feature>
<evidence type="ECO:0000259" key="1">
    <source>
        <dbReference type="Pfam" id="PF07944"/>
    </source>
</evidence>
<accession>A0A497Y9Q1</accession>
<protein>
    <submittedName>
        <fullName evidence="5">Uncharacterized protein</fullName>
    </submittedName>
</protein>
<dbReference type="PANTHER" id="PTHR31151:SF0">
    <property type="entry name" value="PROLINE-TRNA LIGASE (DUF1680)"/>
    <property type="match status" value="1"/>
</dbReference>
<feature type="domain" description="Non-reducing end beta-L-arabinofuranosidase-like GH127 catalytic" evidence="1">
    <location>
        <begin position="51"/>
        <end position="431"/>
    </location>
</feature>
<evidence type="ECO:0000259" key="3">
    <source>
        <dbReference type="Pfam" id="PF20620"/>
    </source>
</evidence>
<dbReference type="InterPro" id="IPR032275">
    <property type="entry name" value="DUF4986"/>
</dbReference>
<name>A0A497Y9Q1_9SPHI</name>
<feature type="domain" description="Non-reducing end beta-L-arabinofuranosidase-like GH127 middle" evidence="4">
    <location>
        <begin position="442"/>
        <end position="536"/>
    </location>
</feature>
<evidence type="ECO:0000259" key="2">
    <source>
        <dbReference type="Pfam" id="PF16375"/>
    </source>
</evidence>